<accession>A0A366XWP3</accession>
<dbReference type="InterPro" id="IPR014757">
    <property type="entry name" value="Tscrpt_reg_IclR_C"/>
</dbReference>
<feature type="domain" description="IclR-ED" evidence="5">
    <location>
        <begin position="70"/>
        <end position="250"/>
    </location>
</feature>
<dbReference type="EMBL" id="QOCW01000018">
    <property type="protein sequence ID" value="RBW68564.1"/>
    <property type="molecule type" value="Genomic_DNA"/>
</dbReference>
<sequence length="252" mass="28198">MVDKSTSQTLRRGLMVLDHFHGKDKEHSVKELANQLEISSTVTFRLVNTLVECGYLEKNNTTGKYRLGFNAYKLGLNANPHFLLQQLAMPFLEKVAEKTQETVSMYVINPLTLKGICITSLESPNEIKFSTPVGSIRPLYRGASKKVLLAFMDPAQQEQVFQRAIADGFTKIDELKKDLEDIKNRGYAYSEGEVYKGAFNISVPILSSKGEILAGISITFPVFRKEKDTVSTFSKHLIEAANQIENALQTSN</sequence>
<dbReference type="InterPro" id="IPR029016">
    <property type="entry name" value="GAF-like_dom_sf"/>
</dbReference>
<dbReference type="InterPro" id="IPR036390">
    <property type="entry name" value="WH_DNA-bd_sf"/>
</dbReference>
<reference evidence="6 7" key="1">
    <citation type="submission" date="2018-07" db="EMBL/GenBank/DDBJ databases">
        <title>Lottiidibacillus patelloidae gen. nov., sp. nov., isolated from the intestinal tract of a marine limpet and the reclassification of B. taeanensis BH030017T, B. algicola KMM 3737T and B. hwajinpoensis SW-72T as genus Lottiidibacillus.</title>
        <authorList>
            <person name="Liu R."/>
            <person name="Huang Z."/>
        </authorList>
    </citation>
    <scope>NUCLEOTIDE SEQUENCE [LARGE SCALE GENOMIC DNA]</scope>
    <source>
        <strain evidence="6 7">BH030017</strain>
    </source>
</reference>
<dbReference type="Gene3D" id="1.10.10.10">
    <property type="entry name" value="Winged helix-like DNA-binding domain superfamily/Winged helix DNA-binding domain"/>
    <property type="match status" value="1"/>
</dbReference>
<evidence type="ECO:0000256" key="3">
    <source>
        <dbReference type="ARBA" id="ARBA00023163"/>
    </source>
</evidence>
<dbReference type="Proteomes" id="UP000253314">
    <property type="component" value="Unassembled WGS sequence"/>
</dbReference>
<dbReference type="InterPro" id="IPR036388">
    <property type="entry name" value="WH-like_DNA-bd_sf"/>
</dbReference>
<dbReference type="PANTHER" id="PTHR30136:SF24">
    <property type="entry name" value="HTH-TYPE TRANSCRIPTIONAL REPRESSOR ALLR"/>
    <property type="match status" value="1"/>
</dbReference>
<dbReference type="PROSITE" id="PS51078">
    <property type="entry name" value="ICLR_ED"/>
    <property type="match status" value="1"/>
</dbReference>
<gene>
    <name evidence="6" type="ORF">DS031_15480</name>
</gene>
<keyword evidence="7" id="KW-1185">Reference proteome</keyword>
<dbReference type="PANTHER" id="PTHR30136">
    <property type="entry name" value="HELIX-TURN-HELIX TRANSCRIPTIONAL REGULATOR, ICLR FAMILY"/>
    <property type="match status" value="1"/>
</dbReference>
<evidence type="ECO:0000256" key="2">
    <source>
        <dbReference type="ARBA" id="ARBA00023125"/>
    </source>
</evidence>
<organism evidence="6 7">
    <name type="scientific">Bacillus taeanensis</name>
    <dbReference type="NCBI Taxonomy" id="273032"/>
    <lineage>
        <taxon>Bacteria</taxon>
        <taxon>Bacillati</taxon>
        <taxon>Bacillota</taxon>
        <taxon>Bacilli</taxon>
        <taxon>Bacillales</taxon>
        <taxon>Bacillaceae</taxon>
        <taxon>Bacillus</taxon>
    </lineage>
</organism>
<evidence type="ECO:0000256" key="1">
    <source>
        <dbReference type="ARBA" id="ARBA00023015"/>
    </source>
</evidence>
<feature type="domain" description="HTH iclR-type" evidence="4">
    <location>
        <begin position="7"/>
        <end position="69"/>
    </location>
</feature>
<dbReference type="SUPFAM" id="SSF55781">
    <property type="entry name" value="GAF domain-like"/>
    <property type="match status" value="1"/>
</dbReference>
<dbReference type="Pfam" id="PF09339">
    <property type="entry name" value="HTH_IclR"/>
    <property type="match status" value="1"/>
</dbReference>
<keyword evidence="1" id="KW-0805">Transcription regulation</keyword>
<comment type="caution">
    <text evidence="6">The sequence shown here is derived from an EMBL/GenBank/DDBJ whole genome shotgun (WGS) entry which is preliminary data.</text>
</comment>
<dbReference type="InterPro" id="IPR005471">
    <property type="entry name" value="Tscrpt_reg_IclR_N"/>
</dbReference>
<dbReference type="GO" id="GO:0003677">
    <property type="term" value="F:DNA binding"/>
    <property type="evidence" value="ECO:0007669"/>
    <property type="project" value="UniProtKB-KW"/>
</dbReference>
<proteinExistence type="predicted"/>
<evidence type="ECO:0000259" key="4">
    <source>
        <dbReference type="PROSITE" id="PS51077"/>
    </source>
</evidence>
<dbReference type="Pfam" id="PF01614">
    <property type="entry name" value="IclR_C"/>
    <property type="match status" value="1"/>
</dbReference>
<dbReference type="GO" id="GO:0003700">
    <property type="term" value="F:DNA-binding transcription factor activity"/>
    <property type="evidence" value="ECO:0007669"/>
    <property type="project" value="TreeGrafter"/>
</dbReference>
<keyword evidence="2" id="KW-0238">DNA-binding</keyword>
<evidence type="ECO:0000313" key="7">
    <source>
        <dbReference type="Proteomes" id="UP000253314"/>
    </source>
</evidence>
<name>A0A366XWP3_9BACI</name>
<dbReference type="PROSITE" id="PS51077">
    <property type="entry name" value="HTH_ICLR"/>
    <property type="match status" value="1"/>
</dbReference>
<dbReference type="InterPro" id="IPR050707">
    <property type="entry name" value="HTH_MetabolicPath_Reg"/>
</dbReference>
<protein>
    <recommendedName>
        <fullName evidence="8">IclR family transcriptional regulator</fullName>
    </recommendedName>
</protein>
<dbReference type="OrthoDB" id="9791752at2"/>
<dbReference type="RefSeq" id="WP_113806984.1">
    <property type="nucleotide sequence ID" value="NZ_QOCW01000018.1"/>
</dbReference>
<evidence type="ECO:0008006" key="8">
    <source>
        <dbReference type="Google" id="ProtNLM"/>
    </source>
</evidence>
<dbReference type="SUPFAM" id="SSF46785">
    <property type="entry name" value="Winged helix' DNA-binding domain"/>
    <property type="match status" value="1"/>
</dbReference>
<dbReference type="AlphaFoldDB" id="A0A366XWP3"/>
<keyword evidence="3" id="KW-0804">Transcription</keyword>
<dbReference type="Gene3D" id="3.30.450.40">
    <property type="match status" value="1"/>
</dbReference>
<dbReference type="GO" id="GO:0045892">
    <property type="term" value="P:negative regulation of DNA-templated transcription"/>
    <property type="evidence" value="ECO:0007669"/>
    <property type="project" value="TreeGrafter"/>
</dbReference>
<evidence type="ECO:0000313" key="6">
    <source>
        <dbReference type="EMBL" id="RBW68564.1"/>
    </source>
</evidence>
<evidence type="ECO:0000259" key="5">
    <source>
        <dbReference type="PROSITE" id="PS51078"/>
    </source>
</evidence>
<dbReference type="SMART" id="SM00346">
    <property type="entry name" value="HTH_ICLR"/>
    <property type="match status" value="1"/>
</dbReference>